<evidence type="ECO:0000256" key="4">
    <source>
        <dbReference type="ARBA" id="ARBA00022741"/>
    </source>
</evidence>
<comment type="caution">
    <text evidence="11">The sequence shown here is derived from an EMBL/GenBank/DDBJ whole genome shotgun (WGS) entry which is preliminary data.</text>
</comment>
<evidence type="ECO:0000256" key="5">
    <source>
        <dbReference type="ARBA" id="ARBA00022840"/>
    </source>
</evidence>
<gene>
    <name evidence="11" type="primary">asnB</name>
    <name evidence="11" type="ORF">CK936_00795</name>
</gene>
<proteinExistence type="inferred from homology"/>
<keyword evidence="6" id="KW-0028">Amino-acid biosynthesis</keyword>
<dbReference type="GO" id="GO:0006529">
    <property type="term" value="P:asparagine biosynthetic process"/>
    <property type="evidence" value="ECO:0007669"/>
    <property type="project" value="UniProtKB-KW"/>
</dbReference>
<dbReference type="InterPro" id="IPR014729">
    <property type="entry name" value="Rossmann-like_a/b/a_fold"/>
</dbReference>
<dbReference type="InterPro" id="IPR033738">
    <property type="entry name" value="AsnB_N"/>
</dbReference>
<name>A0A2A2DH99_9ACTN</name>
<dbReference type="PANTHER" id="PTHR43284:SF1">
    <property type="entry name" value="ASPARAGINE SYNTHETASE"/>
    <property type="match status" value="1"/>
</dbReference>
<feature type="compositionally biased region" description="Basic and acidic residues" evidence="9">
    <location>
        <begin position="164"/>
        <end position="176"/>
    </location>
</feature>
<keyword evidence="5" id="KW-0067">ATP-binding</keyword>
<accession>A0A2A2DH99</accession>
<feature type="region of interest" description="Disordered" evidence="9">
    <location>
        <begin position="1"/>
        <end position="189"/>
    </location>
</feature>
<dbReference type="Pfam" id="PF00733">
    <property type="entry name" value="Asn_synthase"/>
    <property type="match status" value="1"/>
</dbReference>
<organism evidence="11 12">
    <name type="scientific">Streptomyces albireticuli</name>
    <dbReference type="NCBI Taxonomy" id="1940"/>
    <lineage>
        <taxon>Bacteria</taxon>
        <taxon>Bacillati</taxon>
        <taxon>Actinomycetota</taxon>
        <taxon>Actinomycetes</taxon>
        <taxon>Kitasatosporales</taxon>
        <taxon>Streptomycetaceae</taxon>
        <taxon>Streptomyces</taxon>
    </lineage>
</organism>
<comment type="catalytic activity">
    <reaction evidence="8">
        <text>L-aspartate + L-glutamine + ATP + H2O = L-asparagine + L-glutamate + AMP + diphosphate + H(+)</text>
        <dbReference type="Rhea" id="RHEA:12228"/>
        <dbReference type="ChEBI" id="CHEBI:15377"/>
        <dbReference type="ChEBI" id="CHEBI:15378"/>
        <dbReference type="ChEBI" id="CHEBI:29985"/>
        <dbReference type="ChEBI" id="CHEBI:29991"/>
        <dbReference type="ChEBI" id="CHEBI:30616"/>
        <dbReference type="ChEBI" id="CHEBI:33019"/>
        <dbReference type="ChEBI" id="CHEBI:58048"/>
        <dbReference type="ChEBI" id="CHEBI:58359"/>
        <dbReference type="ChEBI" id="CHEBI:456215"/>
        <dbReference type="EC" id="6.3.5.4"/>
    </reaction>
</comment>
<feature type="domain" description="Glutamine amidotransferase type-2" evidence="10">
    <location>
        <begin position="194"/>
        <end position="402"/>
    </location>
</feature>
<protein>
    <recommendedName>
        <fullName evidence="3">asparagine synthase (glutamine-hydrolyzing)</fullName>
        <ecNumber evidence="3">6.3.5.4</ecNumber>
    </recommendedName>
</protein>
<evidence type="ECO:0000259" key="10">
    <source>
        <dbReference type="PROSITE" id="PS51278"/>
    </source>
</evidence>
<dbReference type="EC" id="6.3.5.4" evidence="3"/>
<feature type="compositionally biased region" description="Low complexity" evidence="9">
    <location>
        <begin position="48"/>
        <end position="62"/>
    </location>
</feature>
<dbReference type="InterPro" id="IPR051786">
    <property type="entry name" value="ASN_synthetase/amidase"/>
</dbReference>
<evidence type="ECO:0000256" key="3">
    <source>
        <dbReference type="ARBA" id="ARBA00012737"/>
    </source>
</evidence>
<dbReference type="NCBIfam" id="TIGR01536">
    <property type="entry name" value="asn_synth_AEB"/>
    <property type="match status" value="1"/>
</dbReference>
<dbReference type="SUPFAM" id="SSF52402">
    <property type="entry name" value="Adenine nucleotide alpha hydrolases-like"/>
    <property type="match status" value="1"/>
</dbReference>
<dbReference type="CDD" id="cd00712">
    <property type="entry name" value="AsnB"/>
    <property type="match status" value="1"/>
</dbReference>
<feature type="compositionally biased region" description="Basic and acidic residues" evidence="9">
    <location>
        <begin position="108"/>
        <end position="124"/>
    </location>
</feature>
<keyword evidence="7" id="KW-0315">Glutamine amidotransferase</keyword>
<dbReference type="Gene3D" id="3.40.50.620">
    <property type="entry name" value="HUPs"/>
    <property type="match status" value="1"/>
</dbReference>
<evidence type="ECO:0000256" key="9">
    <source>
        <dbReference type="SAM" id="MobiDB-lite"/>
    </source>
</evidence>
<dbReference type="GO" id="GO:0005524">
    <property type="term" value="F:ATP binding"/>
    <property type="evidence" value="ECO:0007669"/>
    <property type="project" value="UniProtKB-KW"/>
</dbReference>
<dbReference type="PROSITE" id="PS51278">
    <property type="entry name" value="GATASE_TYPE_2"/>
    <property type="match status" value="1"/>
</dbReference>
<reference evidence="11 12" key="1">
    <citation type="submission" date="2017-08" db="EMBL/GenBank/DDBJ databases">
        <title>Genome sequence of Streptomyces albireticuli NRRL B-1670.</title>
        <authorList>
            <person name="Graham D.E."/>
            <person name="Mahan K.M."/>
            <person name="Klingeman D.M."/>
            <person name="Hettich R.L."/>
            <person name="Parry R.J."/>
            <person name="Spain J.C."/>
        </authorList>
    </citation>
    <scope>NUCLEOTIDE SEQUENCE [LARGE SCALE GENOMIC DNA]</scope>
    <source>
        <strain evidence="11 12">NRRL B-1670</strain>
    </source>
</reference>
<dbReference type="InterPro" id="IPR029055">
    <property type="entry name" value="Ntn_hydrolases_N"/>
</dbReference>
<evidence type="ECO:0000313" key="11">
    <source>
        <dbReference type="EMBL" id="PAU50779.1"/>
    </source>
</evidence>
<dbReference type="PANTHER" id="PTHR43284">
    <property type="entry name" value="ASPARAGINE SYNTHETASE (GLUTAMINE-HYDROLYZING)"/>
    <property type="match status" value="1"/>
</dbReference>
<dbReference type="EMBL" id="NSJV01000021">
    <property type="protein sequence ID" value="PAU50779.1"/>
    <property type="molecule type" value="Genomic_DNA"/>
</dbReference>
<dbReference type="CDD" id="cd01991">
    <property type="entry name" value="Asn_synthase_B_C"/>
    <property type="match status" value="1"/>
</dbReference>
<keyword evidence="6" id="KW-0061">Asparagine biosynthesis</keyword>
<dbReference type="GO" id="GO:0005829">
    <property type="term" value="C:cytosol"/>
    <property type="evidence" value="ECO:0007669"/>
    <property type="project" value="TreeGrafter"/>
</dbReference>
<evidence type="ECO:0000256" key="2">
    <source>
        <dbReference type="ARBA" id="ARBA00005752"/>
    </source>
</evidence>
<evidence type="ECO:0000256" key="1">
    <source>
        <dbReference type="ARBA" id="ARBA00005187"/>
    </source>
</evidence>
<evidence type="ECO:0000256" key="6">
    <source>
        <dbReference type="ARBA" id="ARBA00022888"/>
    </source>
</evidence>
<dbReference type="GO" id="GO:0004066">
    <property type="term" value="F:asparagine synthase (glutamine-hydrolyzing) activity"/>
    <property type="evidence" value="ECO:0007669"/>
    <property type="project" value="UniProtKB-EC"/>
</dbReference>
<dbReference type="SUPFAM" id="SSF56235">
    <property type="entry name" value="N-terminal nucleophile aminohydrolases (Ntn hydrolases)"/>
    <property type="match status" value="1"/>
</dbReference>
<keyword evidence="4" id="KW-0547">Nucleotide-binding</keyword>
<dbReference type="Gene3D" id="3.60.20.10">
    <property type="entry name" value="Glutamine Phosphoribosylpyrophosphate, subunit 1, domain 1"/>
    <property type="match status" value="1"/>
</dbReference>
<dbReference type="Pfam" id="PF13537">
    <property type="entry name" value="GATase_7"/>
    <property type="match status" value="1"/>
</dbReference>
<comment type="similarity">
    <text evidence="2">Belongs to the asparagine synthetase family.</text>
</comment>
<comment type="pathway">
    <text evidence="1">Amino-acid biosynthesis; L-asparagine biosynthesis; L-asparagine from L-aspartate (L-Gln route): step 1/1.</text>
</comment>
<keyword evidence="12" id="KW-1185">Reference proteome</keyword>
<dbReference type="InterPro" id="IPR017932">
    <property type="entry name" value="GATase_2_dom"/>
</dbReference>
<dbReference type="AlphaFoldDB" id="A0A2A2DH99"/>
<dbReference type="InterPro" id="IPR001962">
    <property type="entry name" value="Asn_synthase"/>
</dbReference>
<dbReference type="Proteomes" id="UP000218944">
    <property type="component" value="Unassembled WGS sequence"/>
</dbReference>
<feature type="compositionally biased region" description="Pro residues" evidence="9">
    <location>
        <begin position="35"/>
        <end position="47"/>
    </location>
</feature>
<dbReference type="InterPro" id="IPR006426">
    <property type="entry name" value="Asn_synth_AEB"/>
</dbReference>
<evidence type="ECO:0000256" key="8">
    <source>
        <dbReference type="ARBA" id="ARBA00048741"/>
    </source>
</evidence>
<evidence type="ECO:0000256" key="7">
    <source>
        <dbReference type="ARBA" id="ARBA00022962"/>
    </source>
</evidence>
<sequence length="779" mass="85478">MGAGRPRVRADRGPQARCRHLPGPDPRLRQHQPQPQVPGPFPGPAPPAAVRAGRPVPSPQRLRGGGPRRGGGHRPGVARPHRPGLRRDPPGARRRRRLRRPGGVPRPAEGRTPPDDELERRDLQRVLLPRPRGRGRPPLAARTADRHDGTAPGGAPPAAPGVGRRPDGTRRGEQQVRLRGRPALSDRQGETPLCRIYGYVGAGPDETALRAARDAQLSGGPDQQHCVRGENWGLGCNRLSIQDPSHGRQPFTNAGGSVHAVFNGEIYNFRAIREELAGRGVRVDGDSDGSVLVPYYELHGDRFVDRLEGMYAIALMDLRFGQRLKLWCDPLAVKSLYYAVTGDGVAFSSELSGLTALRPRPLDVDPLAVDHYMNWQCLPNGTSWYAGVSSLRPGEQLVHDVRTVVKHRPRNTCPPPAGDACTPEGLGALLTREVERMSTQSAPVAVQVSGGLDSAVIATLLRRRRADVTGFHVTHEGSHDSDEEGYAREAAAHAGIPLEVVEIREADLPDLIPATVTALGTPNATPHAVSAYVLFREIARSSFRVCFVGDGADEQFGGYRRHSTALAGDDETWRARYLDRLSLVPEAYYRRLYTPEYRALVDSGVSSRRRSLELLGRPGPSRLEQVLSFDRLHKLPSLNLRKLDHLAMAHAVEGRVPYCQPSVTAFARRAPDALKVDGARRKRILWAAGRGLVPRSVQERPKQPFTFPVDAFMTPGTKLWDFTTDVLARPRLCDSGFLSGPAVRRVLAEHTEGRDHARLLWGLMVLELSLPRIPGAPFR</sequence>
<evidence type="ECO:0000313" key="12">
    <source>
        <dbReference type="Proteomes" id="UP000218944"/>
    </source>
</evidence>